<dbReference type="SMART" id="SM00398">
    <property type="entry name" value="HMG"/>
    <property type="match status" value="1"/>
</dbReference>
<accession>A0A4W4DU32</accession>
<reference evidence="5" key="4">
    <citation type="submission" date="2025-08" db="UniProtKB">
        <authorList>
            <consortium name="Ensembl"/>
        </authorList>
    </citation>
    <scope>IDENTIFICATION</scope>
</reference>
<evidence type="ECO:0000259" key="4">
    <source>
        <dbReference type="PROSITE" id="PS50118"/>
    </source>
</evidence>
<dbReference type="PANTHER" id="PTHR10270:SF11">
    <property type="entry name" value="CASANOVA"/>
    <property type="match status" value="1"/>
</dbReference>
<evidence type="ECO:0000313" key="6">
    <source>
        <dbReference type="Proteomes" id="UP000314983"/>
    </source>
</evidence>
<dbReference type="InterPro" id="IPR050140">
    <property type="entry name" value="SRY-related_HMG-box_TF-like"/>
</dbReference>
<dbReference type="GeneTree" id="ENSGT00940000166366"/>
<dbReference type="FunFam" id="1.10.30.10:FF:000040">
    <property type="entry name" value="SRY (sex determining region Y)-box 32"/>
    <property type="match status" value="1"/>
</dbReference>
<feature type="region of interest" description="Disordered" evidence="3">
    <location>
        <begin position="132"/>
        <end position="163"/>
    </location>
</feature>
<feature type="compositionally biased region" description="Low complexity" evidence="3">
    <location>
        <begin position="152"/>
        <end position="163"/>
    </location>
</feature>
<gene>
    <name evidence="5" type="primary">sox32</name>
</gene>
<dbReference type="STRING" id="8005.ENSEEEP00000002710"/>
<name>A0A4W4DU32_ELEEL</name>
<dbReference type="Proteomes" id="UP000314983">
    <property type="component" value="Chromosome 19"/>
</dbReference>
<dbReference type="SUPFAM" id="SSF47095">
    <property type="entry name" value="HMG-box"/>
    <property type="match status" value="1"/>
</dbReference>
<protein>
    <recommendedName>
        <fullName evidence="4">HMG box domain-containing protein</fullName>
    </recommendedName>
</protein>
<feature type="domain" description="HMG box" evidence="4">
    <location>
        <begin position="70"/>
        <end position="138"/>
    </location>
</feature>
<dbReference type="GO" id="GO:0030154">
    <property type="term" value="P:cell differentiation"/>
    <property type="evidence" value="ECO:0007669"/>
    <property type="project" value="TreeGrafter"/>
</dbReference>
<feature type="compositionally biased region" description="Basic residues" evidence="3">
    <location>
        <begin position="137"/>
        <end position="151"/>
    </location>
</feature>
<evidence type="ECO:0000313" key="5">
    <source>
        <dbReference type="Ensembl" id="ENSEEEP00000002710.1"/>
    </source>
</evidence>
<evidence type="ECO:0000256" key="1">
    <source>
        <dbReference type="ARBA" id="ARBA00023125"/>
    </source>
</evidence>
<dbReference type="Pfam" id="PF00505">
    <property type="entry name" value="HMG_box"/>
    <property type="match status" value="1"/>
</dbReference>
<reference evidence="6" key="1">
    <citation type="journal article" date="2014" name="Science">
        <title>Nonhuman genetics. Genomic basis for the convergent evolution of electric organs.</title>
        <authorList>
            <person name="Gallant J.R."/>
            <person name="Traeger L.L."/>
            <person name="Volkening J.D."/>
            <person name="Moffett H."/>
            <person name="Chen P.H."/>
            <person name="Novina C.D."/>
            <person name="Phillips G.N.Jr."/>
            <person name="Anand R."/>
            <person name="Wells G.B."/>
            <person name="Pinch M."/>
            <person name="Guth R."/>
            <person name="Unguez G.A."/>
            <person name="Albert J.S."/>
            <person name="Zakon H.H."/>
            <person name="Samanta M.P."/>
            <person name="Sussman M.R."/>
        </authorList>
    </citation>
    <scope>NUCLEOTIDE SEQUENCE [LARGE SCALE GENOMIC DNA]</scope>
</reference>
<dbReference type="CDD" id="cd22032">
    <property type="entry name" value="HMG-box_SoxF"/>
    <property type="match status" value="1"/>
</dbReference>
<dbReference type="Gene3D" id="1.10.30.10">
    <property type="entry name" value="High mobility group box domain"/>
    <property type="match status" value="1"/>
</dbReference>
<keyword evidence="6" id="KW-1185">Reference proteome</keyword>
<dbReference type="PROSITE" id="PS50118">
    <property type="entry name" value="HMG_BOX_2"/>
    <property type="match status" value="1"/>
</dbReference>
<organism evidence="5 6">
    <name type="scientific">Electrophorus electricus</name>
    <name type="common">Electric eel</name>
    <name type="synonym">Gymnotus electricus</name>
    <dbReference type="NCBI Taxonomy" id="8005"/>
    <lineage>
        <taxon>Eukaryota</taxon>
        <taxon>Metazoa</taxon>
        <taxon>Chordata</taxon>
        <taxon>Craniata</taxon>
        <taxon>Vertebrata</taxon>
        <taxon>Euteleostomi</taxon>
        <taxon>Actinopterygii</taxon>
        <taxon>Neopterygii</taxon>
        <taxon>Teleostei</taxon>
        <taxon>Ostariophysi</taxon>
        <taxon>Gymnotiformes</taxon>
        <taxon>Gymnotoidei</taxon>
        <taxon>Gymnotidae</taxon>
        <taxon>Electrophorus</taxon>
    </lineage>
</organism>
<dbReference type="InterPro" id="IPR009071">
    <property type="entry name" value="HMG_box_dom"/>
</dbReference>
<dbReference type="GO" id="GO:0000978">
    <property type="term" value="F:RNA polymerase II cis-regulatory region sequence-specific DNA binding"/>
    <property type="evidence" value="ECO:0007669"/>
    <property type="project" value="TreeGrafter"/>
</dbReference>
<sequence>MYFDRMLPSLEMRAMNEMLEKERCYYAPPKQHEPSLTARSPVSRPSSPVSVESELSCSSPETKPTTEARVRRPLNAFIIWTKEERRRLAQLNPDLENTDLSKILGKTWKAMSLAEKRPYMQEAERLRVQHTIDHPNYKYRPRRRKTNRRGSKTPPSESSASSNLHLSYMLQNQGLQYPYTHSHTLSSSYTHPPGLTFPSHPTPPQNGATYTTGGVMFSDGEGYMNSSFAYPQQAMCSTESQPYYSSQYAGQQRGEHRDWRRTEVCSCVLCSGGPSLDFYLEQVQVDMLDQLDRSEFDQYLNPLQPKESCYSFIVSFRPICLNT</sequence>
<feature type="DNA-binding region" description="HMG box" evidence="2">
    <location>
        <begin position="70"/>
        <end position="138"/>
    </location>
</feature>
<dbReference type="AlphaFoldDB" id="A0A4W4DU32"/>
<dbReference type="InterPro" id="IPR036910">
    <property type="entry name" value="HMG_box_dom_sf"/>
</dbReference>
<feature type="compositionally biased region" description="Low complexity" evidence="3">
    <location>
        <begin position="40"/>
        <end position="61"/>
    </location>
</feature>
<evidence type="ECO:0000256" key="2">
    <source>
        <dbReference type="PROSITE-ProRule" id="PRU00267"/>
    </source>
</evidence>
<dbReference type="Ensembl" id="ENSEEET00000002754.2">
    <property type="protein sequence ID" value="ENSEEEP00000002710.1"/>
    <property type="gene ID" value="ENSEEEG00000001567.2"/>
</dbReference>
<keyword evidence="2" id="KW-0539">Nucleus</keyword>
<dbReference type="OMA" id="IGNQREF"/>
<dbReference type="GO" id="GO:0001228">
    <property type="term" value="F:DNA-binding transcription activator activity, RNA polymerase II-specific"/>
    <property type="evidence" value="ECO:0007669"/>
    <property type="project" value="TreeGrafter"/>
</dbReference>
<proteinExistence type="predicted"/>
<feature type="region of interest" description="Disordered" evidence="3">
    <location>
        <begin position="30"/>
        <end position="68"/>
    </location>
</feature>
<dbReference type="PANTHER" id="PTHR10270">
    <property type="entry name" value="SOX TRANSCRIPTION FACTOR"/>
    <property type="match status" value="1"/>
</dbReference>
<reference evidence="5" key="3">
    <citation type="submission" date="2020-05" db="EMBL/GenBank/DDBJ databases">
        <title>Electrophorus electricus (electric eel) genome, fEleEle1, primary haplotype.</title>
        <authorList>
            <person name="Myers G."/>
            <person name="Meyer A."/>
            <person name="Fedrigo O."/>
            <person name="Formenti G."/>
            <person name="Rhie A."/>
            <person name="Tracey A."/>
            <person name="Sims Y."/>
            <person name="Jarvis E.D."/>
        </authorList>
    </citation>
    <scope>NUCLEOTIDE SEQUENCE [LARGE SCALE GENOMIC DNA]</scope>
</reference>
<evidence type="ECO:0000256" key="3">
    <source>
        <dbReference type="SAM" id="MobiDB-lite"/>
    </source>
</evidence>
<keyword evidence="1 2" id="KW-0238">DNA-binding</keyword>
<dbReference type="GO" id="GO:0005634">
    <property type="term" value="C:nucleus"/>
    <property type="evidence" value="ECO:0007669"/>
    <property type="project" value="UniProtKB-UniRule"/>
</dbReference>
<reference evidence="5" key="5">
    <citation type="submission" date="2025-09" db="UniProtKB">
        <authorList>
            <consortium name="Ensembl"/>
        </authorList>
    </citation>
    <scope>IDENTIFICATION</scope>
</reference>
<reference evidence="6" key="2">
    <citation type="journal article" date="2017" name="Sci. Adv.">
        <title>A tail of two voltages: Proteomic comparison of the three electric organs of the electric eel.</title>
        <authorList>
            <person name="Traeger L.L."/>
            <person name="Sabat G."/>
            <person name="Barrett-Wilt G.A."/>
            <person name="Wells G.B."/>
            <person name="Sussman M.R."/>
        </authorList>
    </citation>
    <scope>NUCLEOTIDE SEQUENCE [LARGE SCALE GENOMIC DNA]</scope>
</reference>